<keyword evidence="2" id="KW-1185">Reference proteome</keyword>
<proteinExistence type="predicted"/>
<evidence type="ECO:0000313" key="1">
    <source>
        <dbReference type="EMBL" id="RIA86737.1"/>
    </source>
</evidence>
<dbReference type="AlphaFoldDB" id="A0A397SS18"/>
<name>A0A397SS18_9GLOM</name>
<dbReference type="EMBL" id="QKYT01000348">
    <property type="protein sequence ID" value="RIA86737.1"/>
    <property type="molecule type" value="Genomic_DNA"/>
</dbReference>
<dbReference type="Pfam" id="PF13385">
    <property type="entry name" value="Laminin_G_3"/>
    <property type="match status" value="1"/>
</dbReference>
<organism evidence="1 2">
    <name type="scientific">Glomus cerebriforme</name>
    <dbReference type="NCBI Taxonomy" id="658196"/>
    <lineage>
        <taxon>Eukaryota</taxon>
        <taxon>Fungi</taxon>
        <taxon>Fungi incertae sedis</taxon>
        <taxon>Mucoromycota</taxon>
        <taxon>Glomeromycotina</taxon>
        <taxon>Glomeromycetes</taxon>
        <taxon>Glomerales</taxon>
        <taxon>Glomeraceae</taxon>
        <taxon>Glomus</taxon>
    </lineage>
</organism>
<protein>
    <submittedName>
        <fullName evidence="1">Concanavalin A-like lectin/glucanase domain-containing protein</fullName>
    </submittedName>
</protein>
<dbReference type="GO" id="GO:0030246">
    <property type="term" value="F:carbohydrate binding"/>
    <property type="evidence" value="ECO:0007669"/>
    <property type="project" value="UniProtKB-KW"/>
</dbReference>
<dbReference type="InterPro" id="IPR013320">
    <property type="entry name" value="ConA-like_dom_sf"/>
</dbReference>
<dbReference type="Gene3D" id="2.60.120.200">
    <property type="match status" value="1"/>
</dbReference>
<sequence>MKKVAVNEFQEIISNPINLGPKDQMIVEYTDLPEVIDELSVSLRLKLKTHSSNWATIFHKGSGTTQRTPSLWLTANKSSLHPRCSGNWASDAGLTDIGDGLLLNRWYHITYTLSDPLKRMDFYINGEWKGFYCVQKPQEQRVIFNDGPLHIGRAFNTDGFNGEISNFRYFNWRLSPEEVIKNVSNQEPFS</sequence>
<dbReference type="Proteomes" id="UP000265703">
    <property type="component" value="Unassembled WGS sequence"/>
</dbReference>
<dbReference type="SUPFAM" id="SSF49899">
    <property type="entry name" value="Concanavalin A-like lectins/glucanases"/>
    <property type="match status" value="1"/>
</dbReference>
<accession>A0A397SS18</accession>
<keyword evidence="1" id="KW-0430">Lectin</keyword>
<gene>
    <name evidence="1" type="ORF">C1645_807643</name>
</gene>
<evidence type="ECO:0000313" key="2">
    <source>
        <dbReference type="Proteomes" id="UP000265703"/>
    </source>
</evidence>
<comment type="caution">
    <text evidence="1">The sequence shown here is derived from an EMBL/GenBank/DDBJ whole genome shotgun (WGS) entry which is preliminary data.</text>
</comment>
<dbReference type="OrthoDB" id="2324354at2759"/>
<reference evidence="1 2" key="1">
    <citation type="submission" date="2018-06" db="EMBL/GenBank/DDBJ databases">
        <title>Comparative genomics reveals the genomic features of Rhizophagus irregularis, R. cerebriforme, R. diaphanum and Gigaspora rosea, and their symbiotic lifestyle signature.</title>
        <authorList>
            <person name="Morin E."/>
            <person name="San Clemente H."/>
            <person name="Chen E.C.H."/>
            <person name="De La Providencia I."/>
            <person name="Hainaut M."/>
            <person name="Kuo A."/>
            <person name="Kohler A."/>
            <person name="Murat C."/>
            <person name="Tang N."/>
            <person name="Roy S."/>
            <person name="Loubradou J."/>
            <person name="Henrissat B."/>
            <person name="Grigoriev I.V."/>
            <person name="Corradi N."/>
            <person name="Roux C."/>
            <person name="Martin F.M."/>
        </authorList>
    </citation>
    <scope>NUCLEOTIDE SEQUENCE [LARGE SCALE GENOMIC DNA]</scope>
    <source>
        <strain evidence="1 2">DAOM 227022</strain>
    </source>
</reference>